<feature type="region of interest" description="Disordered" evidence="1">
    <location>
        <begin position="1431"/>
        <end position="1548"/>
    </location>
</feature>
<feature type="region of interest" description="Disordered" evidence="1">
    <location>
        <begin position="1"/>
        <end position="1072"/>
    </location>
</feature>
<accession>A0A0L0FQJ2</accession>
<feature type="compositionally biased region" description="Basic and acidic residues" evidence="1">
    <location>
        <begin position="444"/>
        <end position="481"/>
    </location>
</feature>
<feature type="compositionally biased region" description="Polar residues" evidence="1">
    <location>
        <begin position="681"/>
        <end position="708"/>
    </location>
</feature>
<keyword evidence="3" id="KW-1185">Reference proteome</keyword>
<feature type="compositionally biased region" description="Basic and acidic residues" evidence="1">
    <location>
        <begin position="801"/>
        <end position="817"/>
    </location>
</feature>
<feature type="compositionally biased region" description="Low complexity" evidence="1">
    <location>
        <begin position="1"/>
        <end position="19"/>
    </location>
</feature>
<feature type="compositionally biased region" description="Polar residues" evidence="1">
    <location>
        <begin position="415"/>
        <end position="428"/>
    </location>
</feature>
<feature type="compositionally biased region" description="Basic and acidic residues" evidence="1">
    <location>
        <begin position="667"/>
        <end position="680"/>
    </location>
</feature>
<name>A0A0L0FQJ2_9EUKA</name>
<feature type="compositionally biased region" description="Basic and acidic residues" evidence="1">
    <location>
        <begin position="593"/>
        <end position="606"/>
    </location>
</feature>
<feature type="compositionally biased region" description="Low complexity" evidence="1">
    <location>
        <begin position="745"/>
        <end position="765"/>
    </location>
</feature>
<feature type="compositionally biased region" description="Basic and acidic residues" evidence="1">
    <location>
        <begin position="199"/>
        <end position="228"/>
    </location>
</feature>
<feature type="compositionally biased region" description="Polar residues" evidence="1">
    <location>
        <begin position="381"/>
        <end position="390"/>
    </location>
</feature>
<feature type="compositionally biased region" description="Basic and acidic residues" evidence="1">
    <location>
        <begin position="116"/>
        <end position="129"/>
    </location>
</feature>
<feature type="compositionally biased region" description="Basic and acidic residues" evidence="1">
    <location>
        <begin position="539"/>
        <end position="565"/>
    </location>
</feature>
<feature type="compositionally biased region" description="Polar residues" evidence="1">
    <location>
        <begin position="308"/>
        <end position="325"/>
    </location>
</feature>
<gene>
    <name evidence="2" type="ORF">SARC_08623</name>
</gene>
<protein>
    <submittedName>
        <fullName evidence="2">Uncharacterized protein</fullName>
    </submittedName>
</protein>
<feature type="compositionally biased region" description="Polar residues" evidence="1">
    <location>
        <begin position="998"/>
        <end position="1009"/>
    </location>
</feature>
<dbReference type="STRING" id="667725.A0A0L0FQJ2"/>
<dbReference type="RefSeq" id="XP_014152871.1">
    <property type="nucleotide sequence ID" value="XM_014297396.1"/>
</dbReference>
<evidence type="ECO:0000256" key="1">
    <source>
        <dbReference type="SAM" id="MobiDB-lite"/>
    </source>
</evidence>
<feature type="compositionally biased region" description="Basic and acidic residues" evidence="1">
    <location>
        <begin position="833"/>
        <end position="847"/>
    </location>
</feature>
<feature type="compositionally biased region" description="Polar residues" evidence="1">
    <location>
        <begin position="273"/>
        <end position="299"/>
    </location>
</feature>
<feature type="compositionally biased region" description="Polar residues" evidence="1">
    <location>
        <begin position="1513"/>
        <end position="1527"/>
    </location>
</feature>
<dbReference type="EMBL" id="KQ242388">
    <property type="protein sequence ID" value="KNC78969.1"/>
    <property type="molecule type" value="Genomic_DNA"/>
</dbReference>
<feature type="compositionally biased region" description="Polar residues" evidence="1">
    <location>
        <begin position="626"/>
        <end position="649"/>
    </location>
</feature>
<feature type="compositionally biased region" description="Basic and acidic residues" evidence="1">
    <location>
        <begin position="139"/>
        <end position="185"/>
    </location>
</feature>
<feature type="compositionally biased region" description="Polar residues" evidence="1">
    <location>
        <begin position="335"/>
        <end position="350"/>
    </location>
</feature>
<dbReference type="GeneID" id="25909127"/>
<dbReference type="Proteomes" id="UP000054560">
    <property type="component" value="Unassembled WGS sequence"/>
</dbReference>
<proteinExistence type="predicted"/>
<feature type="compositionally biased region" description="Basic and acidic residues" evidence="1">
    <location>
        <begin position="894"/>
        <end position="995"/>
    </location>
</feature>
<evidence type="ECO:0000313" key="3">
    <source>
        <dbReference type="Proteomes" id="UP000054560"/>
    </source>
</evidence>
<organism evidence="2 3">
    <name type="scientific">Sphaeroforma arctica JP610</name>
    <dbReference type="NCBI Taxonomy" id="667725"/>
    <lineage>
        <taxon>Eukaryota</taxon>
        <taxon>Ichthyosporea</taxon>
        <taxon>Ichthyophonida</taxon>
        <taxon>Sphaeroforma</taxon>
    </lineage>
</organism>
<feature type="compositionally biased region" description="Low complexity" evidence="1">
    <location>
        <begin position="772"/>
        <end position="800"/>
    </location>
</feature>
<feature type="compositionally biased region" description="Basic and acidic residues" evidence="1">
    <location>
        <begin position="48"/>
        <end position="105"/>
    </location>
</feature>
<feature type="compositionally biased region" description="Basic and acidic residues" evidence="1">
    <location>
        <begin position="24"/>
        <end position="34"/>
    </location>
</feature>
<feature type="compositionally biased region" description="Low complexity" evidence="1">
    <location>
        <begin position="722"/>
        <end position="737"/>
    </location>
</feature>
<feature type="compositionally biased region" description="Polar residues" evidence="1">
    <location>
        <begin position="568"/>
        <end position="587"/>
    </location>
</feature>
<feature type="compositionally biased region" description="Basic and acidic residues" evidence="1">
    <location>
        <begin position="1024"/>
        <end position="1072"/>
    </location>
</feature>
<sequence length="1737" mass="187976">MYSSAASGTRTTDAATTARGKQRQHYDLEREQRRSRAPSGHTEGSVGEYRENRDTDRDMVGYRERERDRESDRERDRDRDRDRDSDSYSSRDRERERDRDRDRDAVSPSQSGAGARRMDWDGKEKRGMELRSVSGGYVRESRERDRSERERDRDRDRDPRERDLRDRERDRETRDRDRGERRRDGGGGGGVNGPPQTHWQHDSRLRSSVSGRDDRDRDRDSAKSREGNRGGLEGGLERGLSGSGSGRARRMDSAQILGRNTSPVRGSEDDQYHSNTLTSTGSITSNDNMADANPSTNPGTGRDFGEKASQSIPNGILSETKSQIPATYAAKSGLDSASSGARNSNSFVSTHNEDTGHNLIHSQSLSGSSSYLSSVNSGLQTSKENASTGNLARKDVSTAGGTAGGALRGGVDTALGSTSPSANVTPTSRQRDHRGATSNVVGDGGDRERDRVNDRDRQERDRERDRQDRDRERERTKRDRAGGGNSSRYSLDRIGGASREVGAGNRMTAGGGPDLAPMPPRARPRAGGGMNRLFQGALKDVRRARDTEVKKKKEEEVKEAKEVGKIVDSQTHAEGLSSSGPSASDVRSGTRNNTDDDRERDRERSGTESGAAAGAMVRTASRDSEASSMMVNDSLNTHSPRVRSSSITSLVGARASTPSGKDATAAVRDRDRERRKEQHTTPHTQANLAVRKPTTTTPQAHTSGTSTAVVRKGYESDQAQPGGLALAASLSTSGSTSNLSKLHSPDASSSARSSSVTSLRTASGSVAPANVAGAGASGARMGRQDSSSSLSSSVHCNSISNKDDREQERERDRDRDTPLQAGSVSKPNGESVGSDREREREGRERASRASSTVSHAAGVTREQQQQQALAASKMLKSGGGASNWRRLSEDEDSYREHTERLERTERDHDRAGERLSERERERKHNEDIRERDREMRDRERERDRESRDGHSGRDRDRDRDRDPISHSTAIREWDRDRIRDNERDRERERERDIRKRQGSNAQQQLQHGSMKSPPIGANTNQPGGRDRDNRDTRERGDRDRDRDRDTHGRGNRDRDGNRRAGDRGNNDRIKQWSNRDAREFEMMQRAQQSQSSQWQQQQHVQQALKPHEMYQQYAQWPQQHAQTQAQQNYMNMMNYMYHSQVQQHMGGPDQWAQLANMASIDPVLASLIANGAGADVAAGSHDAQMREQVMAMMAAQQQHHALNGGLGMQGANYGTNNGMGGSQPTMVSGTGDTMMFYPTLRPSVAGRDFNLCVELSDSEDEDESDGDVSDYAQSHLHAQQAHAHDSGDASFDSGLAMNPDMSAQETLDATLTLVAPKQHSLRQEPHISAFGACDTSRCDHTELEVDLSFISDNLRQIYTITQNILETHAEATLQHLRQGSSGKSATPAAAVAGITSDDEDIFQYLSDDDDRDTIYYPNPADLVTASGDAEAANAVGDDGDGDGDGNGALSATEDGVAVPDMDTATKSETTGAGDAVGGDSVSVCGGPTTSTAERGAGDQSGLAGDGRTHAASVDTSAKQAVGSTGDSTDPERAGAGAHASGAELERSRSPELSHLYAVADGVGVGVAAGEPETADNTPVLKRTQRAYVSLLSEDSLSTDVDSDGTILATEIESDNEVDSTVEVQGRLAEVDYMLDDVLGINDAVYTTATHTEGPASRAKLAGQAAGAAHGTDAQETRITQIGTAVPVQGGVMADAAATLSHANVGVRAAAGAGAGSSMLTSADVEDHVAGDSGPPDH</sequence>
<evidence type="ECO:0000313" key="2">
    <source>
        <dbReference type="EMBL" id="KNC78969.1"/>
    </source>
</evidence>
<dbReference type="eggNOG" id="ENOG502S9NK">
    <property type="taxonomic scope" value="Eukaryota"/>
</dbReference>
<feature type="compositionally biased region" description="Low complexity" evidence="1">
    <location>
        <begin position="362"/>
        <end position="380"/>
    </location>
</feature>
<reference evidence="2 3" key="1">
    <citation type="submission" date="2011-02" db="EMBL/GenBank/DDBJ databases">
        <title>The Genome Sequence of Sphaeroforma arctica JP610.</title>
        <authorList>
            <consortium name="The Broad Institute Genome Sequencing Platform"/>
            <person name="Russ C."/>
            <person name="Cuomo C."/>
            <person name="Young S.K."/>
            <person name="Zeng Q."/>
            <person name="Gargeya S."/>
            <person name="Alvarado L."/>
            <person name="Berlin A."/>
            <person name="Chapman S.B."/>
            <person name="Chen Z."/>
            <person name="Freedman E."/>
            <person name="Gellesch M."/>
            <person name="Goldberg J."/>
            <person name="Griggs A."/>
            <person name="Gujja S."/>
            <person name="Heilman E."/>
            <person name="Heiman D."/>
            <person name="Howarth C."/>
            <person name="Mehta T."/>
            <person name="Neiman D."/>
            <person name="Pearson M."/>
            <person name="Roberts A."/>
            <person name="Saif S."/>
            <person name="Shea T."/>
            <person name="Shenoy N."/>
            <person name="Sisk P."/>
            <person name="Stolte C."/>
            <person name="Sykes S."/>
            <person name="White J."/>
            <person name="Yandava C."/>
            <person name="Burger G."/>
            <person name="Gray M.W."/>
            <person name="Holland P.W.H."/>
            <person name="King N."/>
            <person name="Lang F.B.F."/>
            <person name="Roger A.J."/>
            <person name="Ruiz-Trillo I."/>
            <person name="Haas B."/>
            <person name="Nusbaum C."/>
            <person name="Birren B."/>
        </authorList>
    </citation>
    <scope>NUCLEOTIDE SEQUENCE [LARGE SCALE GENOMIC DNA]</scope>
    <source>
        <strain evidence="2 3">JP610</strain>
    </source>
</reference>